<name>A2EU00_TRIV3</name>
<dbReference type="VEuPathDB" id="TrichDB:TVAGG3_0235110"/>
<dbReference type="KEGG" id="tva:4761736"/>
<sequence length="875" mass="102039">MLNKIIPKKQNITADSIKDGVITKEITIDVDVQWRNACELLEYLIQPIKFQDIFAKNIGSIDFHVNIHDFAQLYYLASTINFEILRYNLDIQLYQLNFEQALIILSVVEKFYIKNIRLSKLRIPLIEFISDCMQKEFNKNDWTTATKILCSTPEITQIINSPIFSQPITRFLQKSRNNAFVLDWLVNVFGAYIQSEDKFKFEFYDLCMTIKEDKKMMTSRYRNAARNIDESDELSDIKNFVIWCYSQYNDLIVPNDEEIVISKQEMLQFLDAPRLFILFIKIDINQCESSIAPYATLAICCDADMNARERIFHQLCSNNFIDLSKLEFRQILEILRFAMKEIKTNPTDIFIHCFTIAAEQIKSYDNYLDLILASDFSKYIPEFGFDQLKEVFKTPDPKYSQILFTWMLNNRNNLSQEIIQEFINAIDNSENSFGYKLFAIDVINSIGTQNQEQFELLKNSFDVKTILLALKSFEKLNISINDRKTIHLVHNITVKDYLAHAKFLSFLDKFKISIRKSEIVLPLTELTLATALNILKRIPVKHISQIVIENLIPLVFLIIDELNTEDLELFCLLIAQKYKHIVQSANIKVYNEQQIALLSNRLNLPEILCASRLPFSLFALSSKMSIVFQFQTEMFLTFIENEKWTKFEPSRTELIPNARTLIPLSICVVVFDEENQKSADEIKIKLEYAGFKKIMIVFIKDEEKEIPEASSYVMWLPKEKSDQIDREIHSKVYEKLKGRPLSVSATLIREFSDIYLPKQIIHFEDQMRRIDWEKVSDKLCPNKEDLFILPMFSDNVFQSIPFIIPNKENISEEISMKCQRELAVCFVNSTLSIFNFELVLDESLGPLYYAASKISINILAALLCESSANQEIQIL</sequence>
<reference evidence="1" key="2">
    <citation type="journal article" date="2007" name="Science">
        <title>Draft genome sequence of the sexually transmitted pathogen Trichomonas vaginalis.</title>
        <authorList>
            <person name="Carlton J.M."/>
            <person name="Hirt R.P."/>
            <person name="Silva J.C."/>
            <person name="Delcher A.L."/>
            <person name="Schatz M."/>
            <person name="Zhao Q."/>
            <person name="Wortman J.R."/>
            <person name="Bidwell S.L."/>
            <person name="Alsmark U.C.M."/>
            <person name="Besteiro S."/>
            <person name="Sicheritz-Ponten T."/>
            <person name="Noel C.J."/>
            <person name="Dacks J.B."/>
            <person name="Foster P.G."/>
            <person name="Simillion C."/>
            <person name="Van de Peer Y."/>
            <person name="Miranda-Saavedra D."/>
            <person name="Barton G.J."/>
            <person name="Westrop G.D."/>
            <person name="Mueller S."/>
            <person name="Dessi D."/>
            <person name="Fiori P.L."/>
            <person name="Ren Q."/>
            <person name="Paulsen I."/>
            <person name="Zhang H."/>
            <person name="Bastida-Corcuera F.D."/>
            <person name="Simoes-Barbosa A."/>
            <person name="Brown M.T."/>
            <person name="Hayes R.D."/>
            <person name="Mukherjee M."/>
            <person name="Okumura C.Y."/>
            <person name="Schneider R."/>
            <person name="Smith A.J."/>
            <person name="Vanacova S."/>
            <person name="Villalvazo M."/>
            <person name="Haas B.J."/>
            <person name="Pertea M."/>
            <person name="Feldblyum T.V."/>
            <person name="Utterback T.R."/>
            <person name="Shu C.L."/>
            <person name="Osoegawa K."/>
            <person name="de Jong P.J."/>
            <person name="Hrdy I."/>
            <person name="Horvathova L."/>
            <person name="Zubacova Z."/>
            <person name="Dolezal P."/>
            <person name="Malik S.B."/>
            <person name="Logsdon J.M. Jr."/>
            <person name="Henze K."/>
            <person name="Gupta A."/>
            <person name="Wang C.C."/>
            <person name="Dunne R.L."/>
            <person name="Upcroft J.A."/>
            <person name="Upcroft P."/>
            <person name="White O."/>
            <person name="Salzberg S.L."/>
            <person name="Tang P."/>
            <person name="Chiu C.-H."/>
            <person name="Lee Y.-S."/>
            <person name="Embley T.M."/>
            <person name="Coombs G.H."/>
            <person name="Mottram J.C."/>
            <person name="Tachezy J."/>
            <person name="Fraser-Liggett C.M."/>
            <person name="Johnson P.J."/>
        </authorList>
    </citation>
    <scope>NUCLEOTIDE SEQUENCE [LARGE SCALE GENOMIC DNA]</scope>
    <source>
        <strain evidence="1">G3</strain>
    </source>
</reference>
<gene>
    <name evidence="1" type="ORF">TVAG_443760</name>
</gene>
<evidence type="ECO:0000313" key="1">
    <source>
        <dbReference type="EMBL" id="EAY03888.1"/>
    </source>
</evidence>
<dbReference type="EMBL" id="DS113491">
    <property type="protein sequence ID" value="EAY03888.1"/>
    <property type="molecule type" value="Genomic_DNA"/>
</dbReference>
<dbReference type="AlphaFoldDB" id="A2EU00"/>
<dbReference type="Proteomes" id="UP000001542">
    <property type="component" value="Unassembled WGS sequence"/>
</dbReference>
<proteinExistence type="predicted"/>
<dbReference type="VEuPathDB" id="TrichDB:TVAG_443760"/>
<reference evidence="1" key="1">
    <citation type="submission" date="2006-10" db="EMBL/GenBank/DDBJ databases">
        <authorList>
            <person name="Amadeo P."/>
            <person name="Zhao Q."/>
            <person name="Wortman J."/>
            <person name="Fraser-Liggett C."/>
            <person name="Carlton J."/>
        </authorList>
    </citation>
    <scope>NUCLEOTIDE SEQUENCE</scope>
    <source>
        <strain evidence="1">G3</strain>
    </source>
</reference>
<accession>A2EU00</accession>
<dbReference type="RefSeq" id="XP_001316111.1">
    <property type="nucleotide sequence ID" value="XM_001316076.1"/>
</dbReference>
<evidence type="ECO:0000313" key="2">
    <source>
        <dbReference type="Proteomes" id="UP000001542"/>
    </source>
</evidence>
<keyword evidence="2" id="KW-1185">Reference proteome</keyword>
<organism evidence="1 2">
    <name type="scientific">Trichomonas vaginalis (strain ATCC PRA-98 / G3)</name>
    <dbReference type="NCBI Taxonomy" id="412133"/>
    <lineage>
        <taxon>Eukaryota</taxon>
        <taxon>Metamonada</taxon>
        <taxon>Parabasalia</taxon>
        <taxon>Trichomonadida</taxon>
        <taxon>Trichomonadidae</taxon>
        <taxon>Trichomonas</taxon>
    </lineage>
</organism>
<protein>
    <submittedName>
        <fullName evidence="1">Uncharacterized protein</fullName>
    </submittedName>
</protein>
<dbReference type="InParanoid" id="A2EU00"/>